<dbReference type="GO" id="GO:0030036">
    <property type="term" value="P:actin cytoskeleton organization"/>
    <property type="evidence" value="ECO:0007669"/>
    <property type="project" value="TreeGrafter"/>
</dbReference>
<dbReference type="EC" id="2.7.12.1" evidence="4"/>
<keyword evidence="7" id="KW-0808">Transferase</keyword>
<accession>A0A671KNZ1</accession>
<dbReference type="InterPro" id="IPR001245">
    <property type="entry name" value="Ser-Thr/Tyr_kinase_cat_dom"/>
</dbReference>
<feature type="region of interest" description="Disordered" evidence="19">
    <location>
        <begin position="307"/>
        <end position="329"/>
    </location>
</feature>
<comment type="catalytic activity">
    <reaction evidence="17">
        <text>L-tyrosyl-[protein] + ATP = O-phospho-L-tyrosyl-[protein] + ADP + H(+)</text>
        <dbReference type="Rhea" id="RHEA:10596"/>
        <dbReference type="Rhea" id="RHEA-COMP:10136"/>
        <dbReference type="Rhea" id="RHEA-COMP:20101"/>
        <dbReference type="ChEBI" id="CHEBI:15378"/>
        <dbReference type="ChEBI" id="CHEBI:30616"/>
        <dbReference type="ChEBI" id="CHEBI:46858"/>
        <dbReference type="ChEBI" id="CHEBI:61978"/>
        <dbReference type="ChEBI" id="CHEBI:456216"/>
        <dbReference type="EC" id="2.7.12.1"/>
    </reaction>
</comment>
<comment type="catalytic activity">
    <reaction evidence="16">
        <text>L-threonyl-[protein] + ATP = O-phospho-L-threonyl-[protein] + ADP + H(+)</text>
        <dbReference type="Rhea" id="RHEA:46608"/>
        <dbReference type="Rhea" id="RHEA-COMP:11060"/>
        <dbReference type="Rhea" id="RHEA-COMP:11605"/>
        <dbReference type="ChEBI" id="CHEBI:15378"/>
        <dbReference type="ChEBI" id="CHEBI:30013"/>
        <dbReference type="ChEBI" id="CHEBI:30616"/>
        <dbReference type="ChEBI" id="CHEBI:61977"/>
        <dbReference type="ChEBI" id="CHEBI:456216"/>
        <dbReference type="EC" id="2.7.12.1"/>
    </reaction>
</comment>
<gene>
    <name evidence="21" type="primary">tesk1a</name>
</gene>
<evidence type="ECO:0000256" key="11">
    <source>
        <dbReference type="ARBA" id="ARBA00022840"/>
    </source>
</evidence>
<dbReference type="AlphaFoldDB" id="A0A671KNZ1"/>
<keyword evidence="22" id="KW-1185">Reference proteome</keyword>
<keyword evidence="9 18" id="KW-0547">Nucleotide-binding</keyword>
<keyword evidence="5" id="KW-0723">Serine/threonine-protein kinase</keyword>
<dbReference type="SUPFAM" id="SSF56112">
    <property type="entry name" value="Protein kinase-like (PK-like)"/>
    <property type="match status" value="1"/>
</dbReference>
<evidence type="ECO:0000256" key="9">
    <source>
        <dbReference type="ARBA" id="ARBA00022741"/>
    </source>
</evidence>
<evidence type="ECO:0000256" key="8">
    <source>
        <dbReference type="ARBA" id="ARBA00022723"/>
    </source>
</evidence>
<dbReference type="Pfam" id="PF07714">
    <property type="entry name" value="PK_Tyr_Ser-Thr"/>
    <property type="match status" value="1"/>
</dbReference>
<dbReference type="GO" id="GO:0051496">
    <property type="term" value="P:positive regulation of stress fiber assembly"/>
    <property type="evidence" value="ECO:0007669"/>
    <property type="project" value="TreeGrafter"/>
</dbReference>
<evidence type="ECO:0000256" key="4">
    <source>
        <dbReference type="ARBA" id="ARBA00013203"/>
    </source>
</evidence>
<dbReference type="InterPro" id="IPR050940">
    <property type="entry name" value="Actin_reg-Ser/Thr_kinase"/>
</dbReference>
<dbReference type="Ensembl" id="ENSSANT00000010280.1">
    <property type="protein sequence ID" value="ENSSANP00000009596.1"/>
    <property type="gene ID" value="ENSSANG00000005279.1"/>
</dbReference>
<comment type="similarity">
    <text evidence="3">Belongs to the protein kinase superfamily. TKL Ser/Thr protein kinase family.</text>
</comment>
<evidence type="ECO:0000256" key="5">
    <source>
        <dbReference type="ARBA" id="ARBA00022527"/>
    </source>
</evidence>
<dbReference type="PROSITE" id="PS00109">
    <property type="entry name" value="PROTEIN_KINASE_TYR"/>
    <property type="match status" value="1"/>
</dbReference>
<keyword evidence="11 18" id="KW-0067">ATP-binding</keyword>
<keyword evidence="12" id="KW-0460">Magnesium</keyword>
<dbReference type="FunFam" id="1.10.510.10:FF:000202">
    <property type="entry name" value="Dual specificity testis-specific protein kinase 2"/>
    <property type="match status" value="1"/>
</dbReference>
<dbReference type="Gene3D" id="3.30.200.20">
    <property type="entry name" value="Phosphorylase Kinase, domain 1"/>
    <property type="match status" value="1"/>
</dbReference>
<dbReference type="GO" id="GO:0046872">
    <property type="term" value="F:metal ion binding"/>
    <property type="evidence" value="ECO:0007669"/>
    <property type="project" value="UniProtKB-KW"/>
</dbReference>
<evidence type="ECO:0000256" key="18">
    <source>
        <dbReference type="PROSITE-ProRule" id="PRU10141"/>
    </source>
</evidence>
<comment type="cofactor">
    <cofactor evidence="2">
        <name>Mg(2+)</name>
        <dbReference type="ChEBI" id="CHEBI:18420"/>
    </cofactor>
</comment>
<keyword evidence="10" id="KW-0418">Kinase</keyword>
<dbReference type="InterPro" id="IPR017441">
    <property type="entry name" value="Protein_kinase_ATP_BS"/>
</dbReference>
<name>A0A671KNZ1_9TELE</name>
<dbReference type="GO" id="GO:0005524">
    <property type="term" value="F:ATP binding"/>
    <property type="evidence" value="ECO:0007669"/>
    <property type="project" value="UniProtKB-UniRule"/>
</dbReference>
<evidence type="ECO:0000256" key="2">
    <source>
        <dbReference type="ARBA" id="ARBA00001946"/>
    </source>
</evidence>
<feature type="domain" description="Protein kinase" evidence="20">
    <location>
        <begin position="39"/>
        <end position="385"/>
    </location>
</feature>
<dbReference type="InterPro" id="IPR008266">
    <property type="entry name" value="Tyr_kinase_AS"/>
</dbReference>
<evidence type="ECO:0000256" key="14">
    <source>
        <dbReference type="ARBA" id="ARBA00023211"/>
    </source>
</evidence>
<dbReference type="GO" id="GO:0004713">
    <property type="term" value="F:protein tyrosine kinase activity"/>
    <property type="evidence" value="ECO:0007669"/>
    <property type="project" value="UniProtKB-KW"/>
</dbReference>
<proteinExistence type="inferred from homology"/>
<keyword evidence="6" id="KW-0597">Phosphoprotein</keyword>
<dbReference type="PROSITE" id="PS00107">
    <property type="entry name" value="PROTEIN_KINASE_ATP"/>
    <property type="match status" value="1"/>
</dbReference>
<feature type="region of interest" description="Disordered" evidence="19">
    <location>
        <begin position="370"/>
        <end position="486"/>
    </location>
</feature>
<sequence>AVPETYEPPLHALYGPNRIRPSSYRALRSAVSSLARIDDFFCEKIGSGFFSEVFKVQHRITGQVMALKMNTLASNKANMLREVQLMNRLCHPNILRFLGVCVHEGQLHALTEYINGGNLEQLLDSDIYLSWSVRIGLSLDIARGLQYLHSKGIFHRDLTSKNCLVRCDNGAFTAVVGDFGLAEKIPDYSDGVEKQPLAVVGSPYWMAPEMLRGELYNEKVDVFAYGIILCEIIARIEADPDILPRTEDFGLDVDAFEQMVGDCPPSFLLLAVNCCNVSHIRTYTLRNSVTQSTVLYETVHVMRSSPCHPGDQRLSRSQSDVLPPATSPCLGTPARVNPFSLRQDLNGGRIKLFDTPSKSVISLTFTLPPPPDPCASPPLNGSPGLRGPPRRCRSLPCTPELGRQLPFRDQEEERTEELRDGMKENEAEGRQDAVEDSGLVLDLDMVSLERVEEEDEEVEKEGLSLTEPMDCSSSPDTAEGNVSGKRLISGSSYSSSLHSNGWATPISNGPPLLPPLPRLDNSNGLLRPGRPMAWARLNGYRGPALEPLPPTNEQDDVISCPACCLAGFSFPSVCLRGAPPSRRGPPRRPYRNFNGGEASAATAKGLLCRGAMGLAPSTATCEPGLPLPEAQT</sequence>
<dbReference type="CDD" id="cd14155">
    <property type="entry name" value="PKc_TESK"/>
    <property type="match status" value="1"/>
</dbReference>
<evidence type="ECO:0000256" key="3">
    <source>
        <dbReference type="ARBA" id="ARBA00005843"/>
    </source>
</evidence>
<dbReference type="PROSITE" id="PS50011">
    <property type="entry name" value="PROTEIN_KINASE_DOM"/>
    <property type="match status" value="1"/>
</dbReference>
<comment type="catalytic activity">
    <reaction evidence="15">
        <text>L-seryl-[protein] + ATP = O-phospho-L-seryl-[protein] + ADP + H(+)</text>
        <dbReference type="Rhea" id="RHEA:17989"/>
        <dbReference type="Rhea" id="RHEA-COMP:9863"/>
        <dbReference type="Rhea" id="RHEA-COMP:11604"/>
        <dbReference type="ChEBI" id="CHEBI:15378"/>
        <dbReference type="ChEBI" id="CHEBI:29999"/>
        <dbReference type="ChEBI" id="CHEBI:30616"/>
        <dbReference type="ChEBI" id="CHEBI:83421"/>
        <dbReference type="ChEBI" id="CHEBI:456216"/>
        <dbReference type="EC" id="2.7.12.1"/>
    </reaction>
</comment>
<protein>
    <recommendedName>
        <fullName evidence="4">dual-specificity kinase</fullName>
        <ecNumber evidence="4">2.7.12.1</ecNumber>
    </recommendedName>
</protein>
<evidence type="ECO:0000256" key="17">
    <source>
        <dbReference type="ARBA" id="ARBA00051680"/>
    </source>
</evidence>
<keyword evidence="8" id="KW-0479">Metal-binding</keyword>
<comment type="cofactor">
    <cofactor evidence="1">
        <name>Mn(2+)</name>
        <dbReference type="ChEBI" id="CHEBI:29035"/>
    </cofactor>
</comment>
<reference evidence="21" key="1">
    <citation type="submission" date="2025-08" db="UniProtKB">
        <authorList>
            <consortium name="Ensembl"/>
        </authorList>
    </citation>
    <scope>IDENTIFICATION</scope>
</reference>
<evidence type="ECO:0000256" key="12">
    <source>
        <dbReference type="ARBA" id="ARBA00022842"/>
    </source>
</evidence>
<dbReference type="GO" id="GO:0005737">
    <property type="term" value="C:cytoplasm"/>
    <property type="evidence" value="ECO:0007669"/>
    <property type="project" value="TreeGrafter"/>
</dbReference>
<evidence type="ECO:0000256" key="19">
    <source>
        <dbReference type="SAM" id="MobiDB-lite"/>
    </source>
</evidence>
<dbReference type="PANTHER" id="PTHR46485:SF3">
    <property type="entry name" value="DUAL SPECIFICITY TESTIS-SPECIFIC PROTEIN KINASE 1"/>
    <property type="match status" value="1"/>
</dbReference>
<evidence type="ECO:0000256" key="1">
    <source>
        <dbReference type="ARBA" id="ARBA00001936"/>
    </source>
</evidence>
<dbReference type="GO" id="GO:0005634">
    <property type="term" value="C:nucleus"/>
    <property type="evidence" value="ECO:0007669"/>
    <property type="project" value="TreeGrafter"/>
</dbReference>
<evidence type="ECO:0000313" key="22">
    <source>
        <dbReference type="Proteomes" id="UP000472260"/>
    </source>
</evidence>
<dbReference type="Gene3D" id="1.10.510.10">
    <property type="entry name" value="Transferase(Phosphotransferase) domain 1"/>
    <property type="match status" value="1"/>
</dbReference>
<dbReference type="InterPro" id="IPR011009">
    <property type="entry name" value="Kinase-like_dom_sf"/>
</dbReference>
<evidence type="ECO:0000313" key="21">
    <source>
        <dbReference type="Ensembl" id="ENSSANP00000009596.1"/>
    </source>
</evidence>
<evidence type="ECO:0000259" key="20">
    <source>
        <dbReference type="PROSITE" id="PS50011"/>
    </source>
</evidence>
<dbReference type="GO" id="GO:0004674">
    <property type="term" value="F:protein serine/threonine kinase activity"/>
    <property type="evidence" value="ECO:0007669"/>
    <property type="project" value="UniProtKB-KW"/>
</dbReference>
<keyword evidence="13" id="KW-0829">Tyrosine-protein kinase</keyword>
<feature type="compositionally biased region" description="Basic and acidic residues" evidence="19">
    <location>
        <begin position="406"/>
        <end position="433"/>
    </location>
</feature>
<reference evidence="21" key="2">
    <citation type="submission" date="2025-09" db="UniProtKB">
        <authorList>
            <consortium name="Ensembl"/>
        </authorList>
    </citation>
    <scope>IDENTIFICATION</scope>
</reference>
<evidence type="ECO:0000256" key="7">
    <source>
        <dbReference type="ARBA" id="ARBA00022679"/>
    </source>
</evidence>
<dbReference type="PANTHER" id="PTHR46485">
    <property type="entry name" value="LIM DOMAIN KINASE 1"/>
    <property type="match status" value="1"/>
</dbReference>
<dbReference type="GO" id="GO:0004712">
    <property type="term" value="F:protein serine/threonine/tyrosine kinase activity"/>
    <property type="evidence" value="ECO:0007669"/>
    <property type="project" value="UniProtKB-EC"/>
</dbReference>
<evidence type="ECO:0000256" key="6">
    <source>
        <dbReference type="ARBA" id="ARBA00022553"/>
    </source>
</evidence>
<evidence type="ECO:0000256" key="16">
    <source>
        <dbReference type="ARBA" id="ARBA00049308"/>
    </source>
</evidence>
<feature type="binding site" evidence="18">
    <location>
        <position position="68"/>
    </location>
    <ligand>
        <name>ATP</name>
        <dbReference type="ChEBI" id="CHEBI:30616"/>
    </ligand>
</feature>
<dbReference type="InterPro" id="IPR000719">
    <property type="entry name" value="Prot_kinase_dom"/>
</dbReference>
<dbReference type="Proteomes" id="UP000472260">
    <property type="component" value="Unassembled WGS sequence"/>
</dbReference>
<evidence type="ECO:0000256" key="15">
    <source>
        <dbReference type="ARBA" id="ARBA00049003"/>
    </source>
</evidence>
<organism evidence="21 22">
    <name type="scientific">Sinocyclocheilus anshuiensis</name>
    <dbReference type="NCBI Taxonomy" id="1608454"/>
    <lineage>
        <taxon>Eukaryota</taxon>
        <taxon>Metazoa</taxon>
        <taxon>Chordata</taxon>
        <taxon>Craniata</taxon>
        <taxon>Vertebrata</taxon>
        <taxon>Euteleostomi</taxon>
        <taxon>Actinopterygii</taxon>
        <taxon>Neopterygii</taxon>
        <taxon>Teleostei</taxon>
        <taxon>Ostariophysi</taxon>
        <taxon>Cypriniformes</taxon>
        <taxon>Cyprinidae</taxon>
        <taxon>Cyprininae</taxon>
        <taxon>Sinocyclocheilus</taxon>
    </lineage>
</organism>
<evidence type="ECO:0000256" key="13">
    <source>
        <dbReference type="ARBA" id="ARBA00023137"/>
    </source>
</evidence>
<keyword evidence="14" id="KW-0464">Manganese</keyword>
<dbReference type="FunFam" id="3.30.200.20:FF:000134">
    <property type="entry name" value="Dual specificity testis-specific protein kinase 2"/>
    <property type="match status" value="1"/>
</dbReference>
<evidence type="ECO:0000256" key="10">
    <source>
        <dbReference type="ARBA" id="ARBA00022777"/>
    </source>
</evidence>